<keyword evidence="10" id="KW-1185">Reference proteome</keyword>
<organism evidence="9 10">
    <name type="scientific">Gemmiger gallinarum</name>
    <dbReference type="NCBI Taxonomy" id="2779354"/>
    <lineage>
        <taxon>Bacteria</taxon>
        <taxon>Bacillati</taxon>
        <taxon>Bacillota</taxon>
        <taxon>Clostridia</taxon>
        <taxon>Eubacteriales</taxon>
        <taxon>Gemmiger</taxon>
    </lineage>
</organism>
<feature type="transmembrane region" description="Helical" evidence="8">
    <location>
        <begin position="98"/>
        <end position="115"/>
    </location>
</feature>
<evidence type="ECO:0000313" key="10">
    <source>
        <dbReference type="Proteomes" id="UP000768567"/>
    </source>
</evidence>
<evidence type="ECO:0000256" key="2">
    <source>
        <dbReference type="ARBA" id="ARBA00009142"/>
    </source>
</evidence>
<feature type="transmembrane region" description="Helical" evidence="8">
    <location>
        <begin position="31"/>
        <end position="56"/>
    </location>
</feature>
<protein>
    <recommendedName>
        <fullName evidence="8">Probable membrane transporter protein</fullName>
    </recommendedName>
</protein>
<dbReference type="EMBL" id="JADCKC010000003">
    <property type="protein sequence ID" value="MBE5038625.1"/>
    <property type="molecule type" value="Genomic_DNA"/>
</dbReference>
<comment type="caution">
    <text evidence="9">The sequence shown here is derived from an EMBL/GenBank/DDBJ whole genome shotgun (WGS) entry which is preliminary data.</text>
</comment>
<dbReference type="Proteomes" id="UP000768567">
    <property type="component" value="Unassembled WGS sequence"/>
</dbReference>
<keyword evidence="3" id="KW-0813">Transport</keyword>
<evidence type="ECO:0000256" key="3">
    <source>
        <dbReference type="ARBA" id="ARBA00022448"/>
    </source>
</evidence>
<feature type="transmembrane region" description="Helical" evidence="8">
    <location>
        <begin position="165"/>
        <end position="183"/>
    </location>
</feature>
<comment type="similarity">
    <text evidence="2 8">Belongs to the 4-toluene sulfonate uptake permease (TSUP) (TC 2.A.102) family.</text>
</comment>
<dbReference type="InterPro" id="IPR002781">
    <property type="entry name" value="TM_pro_TauE-like"/>
</dbReference>
<sequence>MTALYILLAAFAGSFIQSASGFGYAIVVMSILPLFIPFQAASIVEVLSALAMVLWIAVKYRHHINWKLLWWPLVANSVFSLAGIWFQDAGTETLLRRILGVTLVVLSIYFIFFSSRLTIRANLWTGLAAGAISGVCGGLMSIGGPPMVAYYLAATRSKEEYAATLQTYFIFSTVYIFAAHVVMGHVTGQILTWSALALVGLAAGTFCGLKLFDRLSAEGLKKVVCGFMAIVGCYLVITG</sequence>
<dbReference type="Pfam" id="PF01925">
    <property type="entry name" value="TauE"/>
    <property type="match status" value="1"/>
</dbReference>
<evidence type="ECO:0000313" key="9">
    <source>
        <dbReference type="EMBL" id="MBE5038625.1"/>
    </source>
</evidence>
<dbReference type="PANTHER" id="PTHR30269">
    <property type="entry name" value="TRANSMEMBRANE PROTEIN YFCA"/>
    <property type="match status" value="1"/>
</dbReference>
<comment type="subcellular location">
    <subcellularLocation>
        <location evidence="1 8">Cell membrane</location>
        <topology evidence="1 8">Multi-pass membrane protein</topology>
    </subcellularLocation>
</comment>
<feature type="transmembrane region" description="Helical" evidence="8">
    <location>
        <begin position="68"/>
        <end position="86"/>
    </location>
</feature>
<evidence type="ECO:0000256" key="6">
    <source>
        <dbReference type="ARBA" id="ARBA00022989"/>
    </source>
</evidence>
<evidence type="ECO:0000256" key="8">
    <source>
        <dbReference type="RuleBase" id="RU363041"/>
    </source>
</evidence>
<keyword evidence="6 8" id="KW-1133">Transmembrane helix</keyword>
<evidence type="ECO:0000256" key="4">
    <source>
        <dbReference type="ARBA" id="ARBA00022475"/>
    </source>
</evidence>
<name>A0ABR9R6F9_9FIRM</name>
<evidence type="ECO:0000256" key="7">
    <source>
        <dbReference type="ARBA" id="ARBA00023136"/>
    </source>
</evidence>
<feature type="transmembrane region" description="Helical" evidence="8">
    <location>
        <begin position="219"/>
        <end position="237"/>
    </location>
</feature>
<accession>A0ABR9R6F9</accession>
<gene>
    <name evidence="9" type="ORF">INF35_12575</name>
</gene>
<evidence type="ECO:0000256" key="5">
    <source>
        <dbReference type="ARBA" id="ARBA00022692"/>
    </source>
</evidence>
<keyword evidence="5 8" id="KW-0812">Transmembrane</keyword>
<reference evidence="9 10" key="1">
    <citation type="submission" date="2020-10" db="EMBL/GenBank/DDBJ databases">
        <title>ChiBAC.</title>
        <authorList>
            <person name="Zenner C."/>
            <person name="Hitch T.C.A."/>
            <person name="Clavel T."/>
        </authorList>
    </citation>
    <scope>NUCLEOTIDE SEQUENCE [LARGE SCALE GENOMIC DNA]</scope>
    <source>
        <strain evidence="9 10">DSM 109015</strain>
    </source>
</reference>
<dbReference type="RefSeq" id="WP_193502920.1">
    <property type="nucleotide sequence ID" value="NZ_JADCKC010000003.1"/>
</dbReference>
<evidence type="ECO:0000256" key="1">
    <source>
        <dbReference type="ARBA" id="ARBA00004651"/>
    </source>
</evidence>
<dbReference type="InterPro" id="IPR052017">
    <property type="entry name" value="TSUP"/>
</dbReference>
<dbReference type="PANTHER" id="PTHR30269:SF37">
    <property type="entry name" value="MEMBRANE TRANSPORTER PROTEIN"/>
    <property type="match status" value="1"/>
</dbReference>
<keyword evidence="7 8" id="KW-0472">Membrane</keyword>
<keyword evidence="4 8" id="KW-1003">Cell membrane</keyword>
<feature type="transmembrane region" description="Helical" evidence="8">
    <location>
        <begin position="127"/>
        <end position="153"/>
    </location>
</feature>
<proteinExistence type="inferred from homology"/>
<feature type="transmembrane region" description="Helical" evidence="8">
    <location>
        <begin position="190"/>
        <end position="213"/>
    </location>
</feature>